<organism evidence="3 4">
    <name type="scientific">Rodentibacter pneumotropicus</name>
    <dbReference type="NCBI Taxonomy" id="758"/>
    <lineage>
        <taxon>Bacteria</taxon>
        <taxon>Pseudomonadati</taxon>
        <taxon>Pseudomonadota</taxon>
        <taxon>Gammaproteobacteria</taxon>
        <taxon>Pasteurellales</taxon>
        <taxon>Pasteurellaceae</taxon>
        <taxon>Rodentibacter</taxon>
    </lineage>
</organism>
<feature type="chain" id="PRO_5030100087" description="Surface-adhesin protein E-like domain-containing protein" evidence="1">
    <location>
        <begin position="19"/>
        <end position="122"/>
    </location>
</feature>
<dbReference type="RefSeq" id="WP_136125075.1">
    <property type="nucleotide sequence ID" value="NZ_CAJUGY010000038.1"/>
</dbReference>
<dbReference type="Proteomes" id="UP000310576">
    <property type="component" value="Unassembled WGS sequence"/>
</dbReference>
<dbReference type="InterPro" id="IPR031939">
    <property type="entry name" value="Adhesin_E-like"/>
</dbReference>
<dbReference type="Pfam" id="PF16747">
    <property type="entry name" value="Adhesin_E"/>
    <property type="match status" value="1"/>
</dbReference>
<name>A0A4S2QEM4_9PAST</name>
<feature type="domain" description="Surface-adhesin protein E-like" evidence="2">
    <location>
        <begin position="39"/>
        <end position="116"/>
    </location>
</feature>
<reference evidence="3 4" key="1">
    <citation type="journal article" date="2019" name="Vet. Microbiol.">
        <title>Development of multi locus sequence typing (MLST) of Rodentibacter pneumotropicus.</title>
        <authorList>
            <person name="Adhikary S."/>
            <person name="Bisgaard M."/>
            <person name="Boot R."/>
            <person name="Benga L."/>
            <person name="Nicklas W."/>
            <person name="Christensen H."/>
        </authorList>
    </citation>
    <scope>NUCLEOTIDE SEQUENCE [LARGE SCALE GENOMIC DNA]</scope>
    <source>
        <strain evidence="3 4">1596_07</strain>
    </source>
</reference>
<dbReference type="EMBL" id="QXNG01000062">
    <property type="protein sequence ID" value="THA14864.1"/>
    <property type="molecule type" value="Genomic_DNA"/>
</dbReference>
<gene>
    <name evidence="3" type="ORF">D3M76_06605</name>
</gene>
<sequence length="122" mass="13481">MKKLLVCFLLCISSASIAANWIPSKYPGVYIGKVTNQGIWIKFTYPEPTYIKGGAGKVSHFIAKVKSDCKNDLLNIVQNTYYQEDGSVVRISDYPIGFAEMTPDSIGESILKAVCSYKSSKK</sequence>
<evidence type="ECO:0000256" key="1">
    <source>
        <dbReference type="SAM" id="SignalP"/>
    </source>
</evidence>
<feature type="signal peptide" evidence="1">
    <location>
        <begin position="1"/>
        <end position="18"/>
    </location>
</feature>
<evidence type="ECO:0000313" key="3">
    <source>
        <dbReference type="EMBL" id="THA14864.1"/>
    </source>
</evidence>
<accession>A0A4S2QEM4</accession>
<proteinExistence type="predicted"/>
<comment type="caution">
    <text evidence="3">The sequence shown here is derived from an EMBL/GenBank/DDBJ whole genome shotgun (WGS) entry which is preliminary data.</text>
</comment>
<evidence type="ECO:0000259" key="2">
    <source>
        <dbReference type="Pfam" id="PF16747"/>
    </source>
</evidence>
<keyword evidence="1" id="KW-0732">Signal</keyword>
<evidence type="ECO:0000313" key="4">
    <source>
        <dbReference type="Proteomes" id="UP000310576"/>
    </source>
</evidence>
<protein>
    <recommendedName>
        <fullName evidence="2">Surface-adhesin protein E-like domain-containing protein</fullName>
    </recommendedName>
</protein>
<dbReference type="AlphaFoldDB" id="A0A4S2QEM4"/>